<proteinExistence type="predicted"/>
<name>A0ABU6XXZ9_9FABA</name>
<feature type="transmembrane region" description="Helical" evidence="1">
    <location>
        <begin position="12"/>
        <end position="34"/>
    </location>
</feature>
<evidence type="ECO:0000256" key="1">
    <source>
        <dbReference type="SAM" id="Phobius"/>
    </source>
</evidence>
<keyword evidence="3" id="KW-1185">Reference proteome</keyword>
<accession>A0ABU6XXZ9</accession>
<keyword evidence="1" id="KW-0472">Membrane</keyword>
<keyword evidence="1" id="KW-1133">Transmembrane helix</keyword>
<dbReference type="EMBL" id="JASCZI010214319">
    <property type="protein sequence ID" value="MED6201989.1"/>
    <property type="molecule type" value="Genomic_DNA"/>
</dbReference>
<evidence type="ECO:0000313" key="3">
    <source>
        <dbReference type="Proteomes" id="UP001341840"/>
    </source>
</evidence>
<organism evidence="2 3">
    <name type="scientific">Stylosanthes scabra</name>
    <dbReference type="NCBI Taxonomy" id="79078"/>
    <lineage>
        <taxon>Eukaryota</taxon>
        <taxon>Viridiplantae</taxon>
        <taxon>Streptophyta</taxon>
        <taxon>Embryophyta</taxon>
        <taxon>Tracheophyta</taxon>
        <taxon>Spermatophyta</taxon>
        <taxon>Magnoliopsida</taxon>
        <taxon>eudicotyledons</taxon>
        <taxon>Gunneridae</taxon>
        <taxon>Pentapetalae</taxon>
        <taxon>rosids</taxon>
        <taxon>fabids</taxon>
        <taxon>Fabales</taxon>
        <taxon>Fabaceae</taxon>
        <taxon>Papilionoideae</taxon>
        <taxon>50 kb inversion clade</taxon>
        <taxon>dalbergioids sensu lato</taxon>
        <taxon>Dalbergieae</taxon>
        <taxon>Pterocarpus clade</taxon>
        <taxon>Stylosanthes</taxon>
    </lineage>
</organism>
<gene>
    <name evidence="2" type="ORF">PIB30_100853</name>
</gene>
<keyword evidence="1" id="KW-0812">Transmembrane</keyword>
<reference evidence="2 3" key="1">
    <citation type="journal article" date="2023" name="Plants (Basel)">
        <title>Bridging the Gap: Combining Genomics and Transcriptomics Approaches to Understand Stylosanthes scabra, an Orphan Legume from the Brazilian Caatinga.</title>
        <authorList>
            <person name="Ferreira-Neto J.R.C."/>
            <person name="da Silva M.D."/>
            <person name="Binneck E."/>
            <person name="de Melo N.F."/>
            <person name="da Silva R.H."/>
            <person name="de Melo A.L.T.M."/>
            <person name="Pandolfi V."/>
            <person name="Bustamante F.O."/>
            <person name="Brasileiro-Vidal A.C."/>
            <person name="Benko-Iseppon A.M."/>
        </authorList>
    </citation>
    <scope>NUCLEOTIDE SEQUENCE [LARGE SCALE GENOMIC DNA]</scope>
    <source>
        <tissue evidence="2">Leaves</tissue>
    </source>
</reference>
<evidence type="ECO:0000313" key="2">
    <source>
        <dbReference type="EMBL" id="MED6201989.1"/>
    </source>
</evidence>
<dbReference type="Proteomes" id="UP001341840">
    <property type="component" value="Unassembled WGS sequence"/>
</dbReference>
<comment type="caution">
    <text evidence="2">The sequence shown here is derived from an EMBL/GenBank/DDBJ whole genome shotgun (WGS) entry which is preliminary data.</text>
</comment>
<sequence length="75" mass="8434">LLDVLVPLVDFLLRSWLGVTVFASPFIVDWDFIFHLSLRSPALRFLSLEYEFPTDGANVKDGSLNDCPKDFESGA</sequence>
<protein>
    <submittedName>
        <fullName evidence="2">Uncharacterized protein</fullName>
    </submittedName>
</protein>
<feature type="non-terminal residue" evidence="2">
    <location>
        <position position="1"/>
    </location>
</feature>